<reference evidence="1 2" key="1">
    <citation type="submission" date="2017-02" db="EMBL/GenBank/DDBJ databases">
        <title>Genome sequencing and assembly of Klebsiella pneumoniae phages.</title>
        <authorList>
            <person name="Labudda L."/>
            <person name="Strapagiel D."/>
            <person name="Karczewska-Golec J."/>
            <person name="Golec P."/>
        </authorList>
    </citation>
    <scope>NUCLEOTIDE SEQUENCE [LARGE SCALE GENOMIC DNA]</scope>
</reference>
<evidence type="ECO:0000313" key="2">
    <source>
        <dbReference type="Proteomes" id="UP000221691"/>
    </source>
</evidence>
<dbReference type="RefSeq" id="YP_009832668.1">
    <property type="nucleotide sequence ID" value="NC_048656.1"/>
</dbReference>
<dbReference type="KEGG" id="vg:55632654"/>
<accession>A0A1V0E6Z9</accession>
<proteinExistence type="predicted"/>
<protein>
    <submittedName>
        <fullName evidence="1">Uncharacterized protein</fullName>
    </submittedName>
</protein>
<dbReference type="Proteomes" id="UP000221691">
    <property type="component" value="Segment"/>
</dbReference>
<dbReference type="EMBL" id="KY652726">
    <property type="protein sequence ID" value="ARB12665.1"/>
    <property type="molecule type" value="Genomic_DNA"/>
</dbReference>
<keyword evidence="2" id="KW-1185">Reference proteome</keyword>
<organism evidence="1 2">
    <name type="scientific">Klebsiella phage vB_KpnM_BIS47</name>
    <dbReference type="NCBI Taxonomy" id="1907784"/>
    <lineage>
        <taxon>Viruses</taxon>
        <taxon>Duplodnaviria</taxon>
        <taxon>Heunggongvirae</taxon>
        <taxon>Uroviricota</taxon>
        <taxon>Caudoviricetes</taxon>
        <taxon>Vequintavirinae</taxon>
        <taxon>Mydovirus</taxon>
        <taxon>Mydovirus BIS47</taxon>
    </lineage>
</organism>
<dbReference type="GeneID" id="55632654"/>
<gene>
    <name evidence="1" type="ORF">BIS47_161</name>
</gene>
<evidence type="ECO:0000313" key="1">
    <source>
        <dbReference type="EMBL" id="ARB12665.1"/>
    </source>
</evidence>
<name>A0A1V0E6Z9_9CAUD</name>
<sequence length="52" mass="6282">MGSTFTVQYWTNAYEGEYKYYVFWQGESFDEALRQMVKCKGEGYGCVKMEWR</sequence>